<dbReference type="Proteomes" id="UP000244081">
    <property type="component" value="Unassembled WGS sequence"/>
</dbReference>
<reference evidence="2 3" key="1">
    <citation type="submission" date="2018-04" db="EMBL/GenBank/DDBJ databases">
        <title>Genomic Encyclopedia of Archaeal and Bacterial Type Strains, Phase II (KMG-II): from individual species to whole genera.</title>
        <authorList>
            <person name="Goeker M."/>
        </authorList>
    </citation>
    <scope>NUCLEOTIDE SEQUENCE [LARGE SCALE GENOMIC DNA]</scope>
    <source>
        <strain evidence="2 3">DSM 23382</strain>
    </source>
</reference>
<name>A0A2T5UQX4_9HYPH</name>
<gene>
    <name evidence="2" type="ORF">C8N35_11538</name>
</gene>
<proteinExistence type="predicted"/>
<comment type="caution">
    <text evidence="2">The sequence shown here is derived from an EMBL/GenBank/DDBJ whole genome shotgun (WGS) entry which is preliminary data.</text>
</comment>
<evidence type="ECO:0000313" key="2">
    <source>
        <dbReference type="EMBL" id="PTW53918.1"/>
    </source>
</evidence>
<dbReference type="AlphaFoldDB" id="A0A2T5UQX4"/>
<evidence type="ECO:0000259" key="1">
    <source>
        <dbReference type="Pfam" id="PF04717"/>
    </source>
</evidence>
<protein>
    <submittedName>
        <fullName evidence="2">Phage baseplate assembly protein gpV</fullName>
    </submittedName>
</protein>
<accession>A0A2T5UQX4</accession>
<dbReference type="Pfam" id="PF04717">
    <property type="entry name" value="Phage_base_V"/>
    <property type="match status" value="1"/>
</dbReference>
<dbReference type="Gene3D" id="2.40.50.230">
    <property type="entry name" value="Gp5 N-terminal domain"/>
    <property type="match status" value="1"/>
</dbReference>
<feature type="domain" description="Gp5/Type VI secretion system Vgr protein OB-fold" evidence="1">
    <location>
        <begin position="29"/>
        <end position="94"/>
    </location>
</feature>
<sequence length="185" mass="19913">MSMQDLANQFSDIYRRLAELERRARNRKRTGTVSEIDHKKGLARVRISEPGGTPYVGPWMPWKEIAAGDIKTHIPPSVGQQVTVVSESGDLTDGEIDMSIPSTANPRPHDGPEAVVTKGSVRIEVADERTTVTAPKVIVKSPSVQLGEDGGKKVARIGDMVRVTYGSSAGLHPIAEGSSRVFAAD</sequence>
<dbReference type="EMBL" id="QAYG01000015">
    <property type="protein sequence ID" value="PTW53918.1"/>
    <property type="molecule type" value="Genomic_DNA"/>
</dbReference>
<evidence type="ECO:0000313" key="3">
    <source>
        <dbReference type="Proteomes" id="UP000244081"/>
    </source>
</evidence>
<dbReference type="RefSeq" id="WP_245926945.1">
    <property type="nucleotide sequence ID" value="NZ_QAYG01000015.1"/>
</dbReference>
<dbReference type="InterPro" id="IPR006531">
    <property type="entry name" value="Gp5/Vgr_OB"/>
</dbReference>
<keyword evidence="3" id="KW-1185">Reference proteome</keyword>
<organism evidence="2 3">
    <name type="scientific">Breoghania corrubedonensis</name>
    <dbReference type="NCBI Taxonomy" id="665038"/>
    <lineage>
        <taxon>Bacteria</taxon>
        <taxon>Pseudomonadati</taxon>
        <taxon>Pseudomonadota</taxon>
        <taxon>Alphaproteobacteria</taxon>
        <taxon>Hyphomicrobiales</taxon>
        <taxon>Stappiaceae</taxon>
        <taxon>Breoghania</taxon>
    </lineage>
</organism>
<dbReference type="InterPro" id="IPR037026">
    <property type="entry name" value="Vgr_OB-fold_dom_sf"/>
</dbReference>